<sequence length="1031" mass="112248">MINAIFRFCFEKRKLFIVVTVLVLIFGYYSWTQLSIEAYPELSDVTAQVTTQVPGLAAEEIEQQITIPLERQLATTQQLVSMRSSSTFGLSLITMSFKDGADDYWVRQRVQNALGQVTLPTGVTPSLDPVSGPAGEIYRYTLESKSKNLMQLSEIQRWIVIPGLQKVSGVINVDNFGGFTKEFQLELDPQQLLHYGVSVNQVTAAISANTSNAGGGRVTRGEQSYIVRGVGMVHSLKDLGDIVVTQNNGVPVLVRQLGTLRYGHQVREGILGKDNNPDTIEGIVDLLKYENPSRVLDGIHAKVAELNKQLAAQDVQIVPYIDRDDLVNATKEKVFHTVMEGIGLVCIVLILFLGSPRSAMVAAVAIPMSLVTVFILMQFTHMSANLFSLGAIDFGVIVDGAIVVTEAILRKREHKPTEVLTEDDVMEVTGHVGRSIFFATLIIITAYLPLFAFEHAEGKLFRPMAFTVGYALLAALLCTVTLTTALAYLALRKPRKIFHNKPLEALQAGFTHSLGRLLHRLPMAYGIAGIAFCGVLILGASIGREFLPDLDEGALWLQVQMPPGLSLDKASQMTVELRKAVREFPEVSYVVTQLGRNDTGTDPWTPSHVESGVGLKPYSTWANGETKAEFLRKFNARMQQLPGMSVGISQPIIDGENDMIGGAHSPLVLRIYGDDLNDMRRVGNQIVDVLKSVRGTADASIFQEPPIPQLQIKANRDAAARYGINVSDITNLIQTTLGGAPITTVYVADRIYNVTARVSNDVANSLEAVGELPLTSASGAQVPLKQVADIKLVSGESTIAHEHGQRELTIRIDNRDRALSEYLADAQAQINAKVHFDQQKYELEWAGNFQNAQRAQARLTVVMGMVLAIMAVLLFAEFGKFHQAVLVLGVVPLATVGGLLALHVRGETLNIATAVGFIALFGVAVQNGIIMVSNINRVRREGLSLFEAVIVGATERFRPVLMTATVASIGMLPAALATGIGTDVQRGLATVVVGGLPIATLLTLYILPSLYYGMENFINKRWGHPPGEVEI</sequence>
<gene>
    <name evidence="9" type="ORF">EKH80_20805</name>
</gene>
<comment type="caution">
    <text evidence="9">The sequence shown here is derived from an EMBL/GenBank/DDBJ whole genome shotgun (WGS) entry which is preliminary data.</text>
</comment>
<evidence type="ECO:0000256" key="2">
    <source>
        <dbReference type="ARBA" id="ARBA00010942"/>
    </source>
</evidence>
<dbReference type="Gene3D" id="3.30.2090.10">
    <property type="entry name" value="Multidrug efflux transporter AcrB TolC docking domain, DN and DC subdomains"/>
    <property type="match status" value="2"/>
</dbReference>
<dbReference type="Pfam" id="PF00873">
    <property type="entry name" value="ACR_tran"/>
    <property type="match status" value="1"/>
</dbReference>
<evidence type="ECO:0000256" key="6">
    <source>
        <dbReference type="ARBA" id="ARBA00022989"/>
    </source>
</evidence>
<keyword evidence="3" id="KW-0813">Transport</keyword>
<feature type="transmembrane region" description="Helical" evidence="8">
    <location>
        <begin position="859"/>
        <end position="878"/>
    </location>
</feature>
<comment type="subcellular location">
    <subcellularLocation>
        <location evidence="1">Cell membrane</location>
        <topology evidence="1">Multi-pass membrane protein</topology>
    </subcellularLocation>
</comment>
<dbReference type="Gene3D" id="3.30.70.1320">
    <property type="entry name" value="Multidrug efflux transporter AcrB pore domain like"/>
    <property type="match status" value="1"/>
</dbReference>
<dbReference type="GO" id="GO:0008324">
    <property type="term" value="F:monoatomic cation transmembrane transporter activity"/>
    <property type="evidence" value="ECO:0007669"/>
    <property type="project" value="InterPro"/>
</dbReference>
<evidence type="ECO:0000256" key="5">
    <source>
        <dbReference type="ARBA" id="ARBA00022692"/>
    </source>
</evidence>
<feature type="transmembrane region" description="Helical" evidence="8">
    <location>
        <begin position="885"/>
        <end position="904"/>
    </location>
</feature>
<keyword evidence="10" id="KW-1185">Reference proteome</keyword>
<comment type="similarity">
    <text evidence="2">Belongs to the resistance-nodulation-cell division (RND) (TC 2.A.6) family.</text>
</comment>
<dbReference type="NCBIfam" id="TIGR00914">
    <property type="entry name" value="2A0601"/>
    <property type="match status" value="1"/>
</dbReference>
<feature type="transmembrane region" description="Helical" evidence="8">
    <location>
        <begin position="15"/>
        <end position="31"/>
    </location>
</feature>
<feature type="transmembrane region" description="Helical" evidence="8">
    <location>
        <begin position="910"/>
        <end position="930"/>
    </location>
</feature>
<evidence type="ECO:0000256" key="7">
    <source>
        <dbReference type="ARBA" id="ARBA00023136"/>
    </source>
</evidence>
<organism evidence="9 10">
    <name type="scientific">Dyella choica</name>
    <dbReference type="NCBI Taxonomy" id="1927959"/>
    <lineage>
        <taxon>Bacteria</taxon>
        <taxon>Pseudomonadati</taxon>
        <taxon>Pseudomonadota</taxon>
        <taxon>Gammaproteobacteria</taxon>
        <taxon>Lysobacterales</taxon>
        <taxon>Rhodanobacteraceae</taxon>
        <taxon>Dyella</taxon>
    </lineage>
</organism>
<keyword evidence="7 8" id="KW-0472">Membrane</keyword>
<dbReference type="EMBL" id="RYYV01000024">
    <property type="protein sequence ID" value="RUL70409.1"/>
    <property type="molecule type" value="Genomic_DNA"/>
</dbReference>
<dbReference type="InterPro" id="IPR004763">
    <property type="entry name" value="CusA-like"/>
</dbReference>
<evidence type="ECO:0000256" key="3">
    <source>
        <dbReference type="ARBA" id="ARBA00022448"/>
    </source>
</evidence>
<feature type="transmembrane region" description="Helical" evidence="8">
    <location>
        <begin position="386"/>
        <end position="409"/>
    </location>
</feature>
<reference evidence="9 10" key="1">
    <citation type="submission" date="2018-12" db="EMBL/GenBank/DDBJ databases">
        <title>Dyella dinghuensis sp. nov. DHOA06 and Dyella choica sp. nov. 4M-K27, isolated from forest soil.</title>
        <authorList>
            <person name="Qiu L.-H."/>
            <person name="Gao Z.-H."/>
        </authorList>
    </citation>
    <scope>NUCLEOTIDE SEQUENCE [LARGE SCALE GENOMIC DNA]</scope>
    <source>
        <strain evidence="9 10">4M-K27</strain>
    </source>
</reference>
<dbReference type="SUPFAM" id="SSF82693">
    <property type="entry name" value="Multidrug efflux transporter AcrB pore domain, PN1, PN2, PC1 and PC2 subdomains"/>
    <property type="match status" value="3"/>
</dbReference>
<dbReference type="PANTHER" id="PTHR32063">
    <property type="match status" value="1"/>
</dbReference>
<evidence type="ECO:0000256" key="1">
    <source>
        <dbReference type="ARBA" id="ARBA00004651"/>
    </source>
</evidence>
<dbReference type="InterPro" id="IPR027463">
    <property type="entry name" value="AcrB_DN_DC_subdom"/>
</dbReference>
<dbReference type="Proteomes" id="UP000274358">
    <property type="component" value="Unassembled WGS sequence"/>
</dbReference>
<dbReference type="Gene3D" id="1.20.1640.10">
    <property type="entry name" value="Multidrug efflux transporter AcrB transmembrane domain"/>
    <property type="match status" value="2"/>
</dbReference>
<name>A0A3S0WT31_9GAMM</name>
<dbReference type="PRINTS" id="PR00702">
    <property type="entry name" value="ACRIFLAVINRP"/>
</dbReference>
<feature type="transmembrane region" description="Helical" evidence="8">
    <location>
        <begin position="987"/>
        <end position="1012"/>
    </location>
</feature>
<accession>A0A3S0WT31</accession>
<dbReference type="SUPFAM" id="SSF82866">
    <property type="entry name" value="Multidrug efflux transporter AcrB transmembrane domain"/>
    <property type="match status" value="2"/>
</dbReference>
<feature type="transmembrane region" description="Helical" evidence="8">
    <location>
        <begin position="960"/>
        <end position="981"/>
    </location>
</feature>
<feature type="transmembrane region" description="Helical" evidence="8">
    <location>
        <begin position="436"/>
        <end position="453"/>
    </location>
</feature>
<dbReference type="AlphaFoldDB" id="A0A3S0WT31"/>
<keyword evidence="6 8" id="KW-1133">Transmembrane helix</keyword>
<dbReference type="GO" id="GO:0005886">
    <property type="term" value="C:plasma membrane"/>
    <property type="evidence" value="ECO:0007669"/>
    <property type="project" value="UniProtKB-SubCell"/>
</dbReference>
<dbReference type="OrthoDB" id="9758757at2"/>
<dbReference type="InterPro" id="IPR001036">
    <property type="entry name" value="Acrflvin-R"/>
</dbReference>
<dbReference type="PANTHER" id="PTHR32063:SF17">
    <property type="entry name" value="CATION EFFLUX SYSTEM PROTEIN"/>
    <property type="match status" value="1"/>
</dbReference>
<feature type="transmembrane region" description="Helical" evidence="8">
    <location>
        <begin position="360"/>
        <end position="380"/>
    </location>
</feature>
<dbReference type="GO" id="GO:0042910">
    <property type="term" value="F:xenobiotic transmembrane transporter activity"/>
    <property type="evidence" value="ECO:0007669"/>
    <property type="project" value="TreeGrafter"/>
</dbReference>
<feature type="transmembrane region" description="Helical" evidence="8">
    <location>
        <begin position="523"/>
        <end position="542"/>
    </location>
</feature>
<feature type="transmembrane region" description="Helical" evidence="8">
    <location>
        <begin position="465"/>
        <end position="491"/>
    </location>
</feature>
<evidence type="ECO:0000313" key="10">
    <source>
        <dbReference type="Proteomes" id="UP000274358"/>
    </source>
</evidence>
<keyword evidence="5 8" id="KW-0812">Transmembrane</keyword>
<dbReference type="Gene3D" id="3.30.70.1440">
    <property type="entry name" value="Multidrug efflux transporter AcrB pore domain"/>
    <property type="match status" value="1"/>
</dbReference>
<proteinExistence type="inferred from homology"/>
<keyword evidence="4" id="KW-1003">Cell membrane</keyword>
<evidence type="ECO:0000256" key="4">
    <source>
        <dbReference type="ARBA" id="ARBA00022475"/>
    </source>
</evidence>
<dbReference type="Gene3D" id="3.30.70.1430">
    <property type="entry name" value="Multidrug efflux transporter AcrB pore domain"/>
    <property type="match status" value="2"/>
</dbReference>
<dbReference type="SUPFAM" id="SSF82714">
    <property type="entry name" value="Multidrug efflux transporter AcrB TolC docking domain, DN and DC subdomains"/>
    <property type="match status" value="2"/>
</dbReference>
<evidence type="ECO:0000313" key="9">
    <source>
        <dbReference type="EMBL" id="RUL70409.1"/>
    </source>
</evidence>
<evidence type="ECO:0000256" key="8">
    <source>
        <dbReference type="SAM" id="Phobius"/>
    </source>
</evidence>
<dbReference type="RefSeq" id="WP_126686720.1">
    <property type="nucleotide sequence ID" value="NZ_RYYV01000024.1"/>
</dbReference>
<protein>
    <submittedName>
        <fullName evidence="9">Efflux RND transporter permease subunit</fullName>
    </submittedName>
</protein>
<feature type="transmembrane region" description="Helical" evidence="8">
    <location>
        <begin position="334"/>
        <end position="353"/>
    </location>
</feature>